<proteinExistence type="predicted"/>
<gene>
    <name evidence="3" type="ORF">C7474_2562</name>
</gene>
<protein>
    <recommendedName>
        <fullName evidence="2">CAAX prenyl protease 2/Lysostaphin resistance protein A-like domain-containing protein</fullName>
    </recommendedName>
</protein>
<sequence>MTKAPGSGSGPSSVSAAADWARPWAALAVVAFTLVVDGALVLTWPGARANLGIGADALGALLDIVVIAGPLALGAVVAARVGGPGIRRALGLRFRAIDLALGLFVALIARAVLEIVQPTVGSLGSPFADGDQTLVLVVMALGAVLLVPVCEELLFRGALQRGLETALRGSGRAVSASIAVIVSTVVFVLLHVLPYGASAPIGAVLSPALVGVASGILVAVTGRLAPGILVHVFFNLGGVLLLLF</sequence>
<accession>A0A498BY98</accession>
<feature type="transmembrane region" description="Helical" evidence="1">
    <location>
        <begin position="227"/>
        <end position="243"/>
    </location>
</feature>
<dbReference type="GO" id="GO:0004175">
    <property type="term" value="F:endopeptidase activity"/>
    <property type="evidence" value="ECO:0007669"/>
    <property type="project" value="UniProtKB-ARBA"/>
</dbReference>
<evidence type="ECO:0000256" key="1">
    <source>
        <dbReference type="SAM" id="Phobius"/>
    </source>
</evidence>
<dbReference type="PANTHER" id="PTHR36435:SF1">
    <property type="entry name" value="CAAX AMINO TERMINAL PROTEASE FAMILY PROTEIN"/>
    <property type="match status" value="1"/>
</dbReference>
<evidence type="ECO:0000259" key="2">
    <source>
        <dbReference type="Pfam" id="PF02517"/>
    </source>
</evidence>
<feature type="transmembrane region" description="Helical" evidence="1">
    <location>
        <begin position="24"/>
        <end position="45"/>
    </location>
</feature>
<dbReference type="RefSeq" id="WP_121060396.1">
    <property type="nucleotide sequence ID" value="NZ_RCDB01000003.1"/>
</dbReference>
<dbReference type="InterPro" id="IPR003675">
    <property type="entry name" value="Rce1/LyrA-like_dom"/>
</dbReference>
<reference evidence="3 4" key="1">
    <citation type="journal article" date="2015" name="Stand. Genomic Sci.">
        <title>Genomic Encyclopedia of Bacterial and Archaeal Type Strains, Phase III: the genomes of soil and plant-associated and newly described type strains.</title>
        <authorList>
            <person name="Whitman W.B."/>
            <person name="Woyke T."/>
            <person name="Klenk H.P."/>
            <person name="Zhou Y."/>
            <person name="Lilburn T.G."/>
            <person name="Beck B.J."/>
            <person name="De Vos P."/>
            <person name="Vandamme P."/>
            <person name="Eisen J.A."/>
            <person name="Garrity G."/>
            <person name="Hugenholtz P."/>
            <person name="Kyrpides N.C."/>
        </authorList>
    </citation>
    <scope>NUCLEOTIDE SEQUENCE [LARGE SCALE GENOMIC DNA]</scope>
    <source>
        <strain evidence="3 4">S2T63</strain>
    </source>
</reference>
<evidence type="ECO:0000313" key="4">
    <source>
        <dbReference type="Proteomes" id="UP000273158"/>
    </source>
</evidence>
<dbReference type="PANTHER" id="PTHR36435">
    <property type="entry name" value="SLR1288 PROTEIN"/>
    <property type="match status" value="1"/>
</dbReference>
<feature type="transmembrane region" description="Helical" evidence="1">
    <location>
        <begin position="133"/>
        <end position="154"/>
    </location>
</feature>
<keyword evidence="1" id="KW-0812">Transmembrane</keyword>
<keyword evidence="1" id="KW-1133">Transmembrane helix</keyword>
<evidence type="ECO:0000313" key="3">
    <source>
        <dbReference type="EMBL" id="RLK47963.1"/>
    </source>
</evidence>
<dbReference type="GO" id="GO:0080120">
    <property type="term" value="P:CAAX-box protein maturation"/>
    <property type="evidence" value="ECO:0007669"/>
    <property type="project" value="UniProtKB-ARBA"/>
</dbReference>
<dbReference type="Proteomes" id="UP000273158">
    <property type="component" value="Unassembled WGS sequence"/>
</dbReference>
<feature type="transmembrane region" description="Helical" evidence="1">
    <location>
        <begin position="57"/>
        <end position="82"/>
    </location>
</feature>
<name>A0A498BY98_9MICO</name>
<comment type="caution">
    <text evidence="3">The sequence shown here is derived from an EMBL/GenBank/DDBJ whole genome shotgun (WGS) entry which is preliminary data.</text>
</comment>
<feature type="domain" description="CAAX prenyl protease 2/Lysostaphin resistance protein A-like" evidence="2">
    <location>
        <begin position="136"/>
        <end position="236"/>
    </location>
</feature>
<dbReference type="EMBL" id="RCDB01000003">
    <property type="protein sequence ID" value="RLK47963.1"/>
    <property type="molecule type" value="Genomic_DNA"/>
</dbReference>
<keyword evidence="1" id="KW-0472">Membrane</keyword>
<feature type="transmembrane region" description="Helical" evidence="1">
    <location>
        <begin position="94"/>
        <end position="113"/>
    </location>
</feature>
<dbReference type="Pfam" id="PF02517">
    <property type="entry name" value="Rce1-like"/>
    <property type="match status" value="1"/>
</dbReference>
<feature type="transmembrane region" description="Helical" evidence="1">
    <location>
        <begin position="199"/>
        <end position="220"/>
    </location>
</feature>
<dbReference type="AlphaFoldDB" id="A0A498BY98"/>
<keyword evidence="4" id="KW-1185">Reference proteome</keyword>
<dbReference type="InterPro" id="IPR052710">
    <property type="entry name" value="CAAX_protease"/>
</dbReference>
<organism evidence="3 4">
    <name type="scientific">Microbacterium telephonicum</name>
    <dbReference type="NCBI Taxonomy" id="1714841"/>
    <lineage>
        <taxon>Bacteria</taxon>
        <taxon>Bacillati</taxon>
        <taxon>Actinomycetota</taxon>
        <taxon>Actinomycetes</taxon>
        <taxon>Micrococcales</taxon>
        <taxon>Microbacteriaceae</taxon>
        <taxon>Microbacterium</taxon>
    </lineage>
</organism>
<feature type="transmembrane region" description="Helical" evidence="1">
    <location>
        <begin position="174"/>
        <end position="193"/>
    </location>
</feature>